<evidence type="ECO:0000313" key="2">
    <source>
        <dbReference type="Proteomes" id="UP000075886"/>
    </source>
</evidence>
<protein>
    <submittedName>
        <fullName evidence="1">Uncharacterized protein</fullName>
    </submittedName>
</protein>
<dbReference type="Proteomes" id="UP000075886">
    <property type="component" value="Unassembled WGS sequence"/>
</dbReference>
<dbReference type="EnsemblMetazoa" id="AFAF016086-RA">
    <property type="protein sequence ID" value="AFAF016086-PA"/>
    <property type="gene ID" value="AFAF016086"/>
</dbReference>
<name>A0A182QSR6_9DIPT</name>
<dbReference type="AlphaFoldDB" id="A0A182QSR6"/>
<reference evidence="2" key="1">
    <citation type="submission" date="2014-01" db="EMBL/GenBank/DDBJ databases">
        <title>The Genome Sequence of Anopheles farauti FAR1 (V2).</title>
        <authorList>
            <consortium name="The Broad Institute Genomics Platform"/>
            <person name="Neafsey D.E."/>
            <person name="Besansky N."/>
            <person name="Howell P."/>
            <person name="Walton C."/>
            <person name="Young S.K."/>
            <person name="Zeng Q."/>
            <person name="Gargeya S."/>
            <person name="Fitzgerald M."/>
            <person name="Haas B."/>
            <person name="Abouelleil A."/>
            <person name="Allen A.W."/>
            <person name="Alvarado L."/>
            <person name="Arachchi H.M."/>
            <person name="Berlin A.M."/>
            <person name="Chapman S.B."/>
            <person name="Gainer-Dewar J."/>
            <person name="Goldberg J."/>
            <person name="Griggs A."/>
            <person name="Gujja S."/>
            <person name="Hansen M."/>
            <person name="Howarth C."/>
            <person name="Imamovic A."/>
            <person name="Ireland A."/>
            <person name="Larimer J."/>
            <person name="McCowan C."/>
            <person name="Murphy C."/>
            <person name="Pearson M."/>
            <person name="Poon T.W."/>
            <person name="Priest M."/>
            <person name="Roberts A."/>
            <person name="Saif S."/>
            <person name="Shea T."/>
            <person name="Sisk P."/>
            <person name="Sykes S."/>
            <person name="Wortman J."/>
            <person name="Nusbaum C."/>
            <person name="Birren B."/>
        </authorList>
    </citation>
    <scope>NUCLEOTIDE SEQUENCE [LARGE SCALE GENOMIC DNA]</scope>
    <source>
        <strain evidence="2">FAR1</strain>
    </source>
</reference>
<evidence type="ECO:0000313" key="1">
    <source>
        <dbReference type="EnsemblMetazoa" id="AFAF016086-PA"/>
    </source>
</evidence>
<sequence>MSYAVRFAVKQCKAGAKKRRINIFKYILSFTIFRRWKTVHKAEECPSPGGFAMVLQNASGIASTTPTAVTNDAPHCINDAIGIDGDGNGNGNNCILSPSSSSASIQSSATDCNRNQIVTKTAVSSQRTVYKQFWVRNNNNLAKLNSKRLS</sequence>
<reference evidence="1" key="2">
    <citation type="submission" date="2020-05" db="UniProtKB">
        <authorList>
            <consortium name="EnsemblMetazoa"/>
        </authorList>
    </citation>
    <scope>IDENTIFICATION</scope>
    <source>
        <strain evidence="1">FAR1</strain>
    </source>
</reference>
<accession>A0A182QSR6</accession>
<dbReference type="EMBL" id="AXCN02001993">
    <property type="status" value="NOT_ANNOTATED_CDS"/>
    <property type="molecule type" value="Genomic_DNA"/>
</dbReference>
<keyword evidence="2" id="KW-1185">Reference proteome</keyword>
<proteinExistence type="predicted"/>
<organism evidence="1 2">
    <name type="scientific">Anopheles farauti</name>
    <dbReference type="NCBI Taxonomy" id="69004"/>
    <lineage>
        <taxon>Eukaryota</taxon>
        <taxon>Metazoa</taxon>
        <taxon>Ecdysozoa</taxon>
        <taxon>Arthropoda</taxon>
        <taxon>Hexapoda</taxon>
        <taxon>Insecta</taxon>
        <taxon>Pterygota</taxon>
        <taxon>Neoptera</taxon>
        <taxon>Endopterygota</taxon>
        <taxon>Diptera</taxon>
        <taxon>Nematocera</taxon>
        <taxon>Culicoidea</taxon>
        <taxon>Culicidae</taxon>
        <taxon>Anophelinae</taxon>
        <taxon>Anopheles</taxon>
    </lineage>
</organism>
<dbReference type="VEuPathDB" id="VectorBase:AFAF016086"/>